<comment type="caution">
    <text evidence="2">The sequence shown here is derived from an EMBL/GenBank/DDBJ whole genome shotgun (WGS) entry which is preliminary data.</text>
</comment>
<protein>
    <submittedName>
        <fullName evidence="2">Uncharacterized protein</fullName>
    </submittedName>
</protein>
<evidence type="ECO:0000313" key="2">
    <source>
        <dbReference type="EMBL" id="PUB14838.1"/>
    </source>
</evidence>
<dbReference type="EMBL" id="QBUD01000005">
    <property type="protein sequence ID" value="PUB14838.1"/>
    <property type="molecule type" value="Genomic_DNA"/>
</dbReference>
<dbReference type="Proteomes" id="UP000244523">
    <property type="component" value="Unassembled WGS sequence"/>
</dbReference>
<evidence type="ECO:0000313" key="3">
    <source>
        <dbReference type="Proteomes" id="UP000244523"/>
    </source>
</evidence>
<keyword evidence="3" id="KW-1185">Reference proteome</keyword>
<feature type="compositionally biased region" description="Polar residues" evidence="1">
    <location>
        <begin position="1"/>
        <end position="19"/>
    </location>
</feature>
<accession>A0A2T6KH57</accession>
<evidence type="ECO:0000256" key="1">
    <source>
        <dbReference type="SAM" id="MobiDB-lite"/>
    </source>
</evidence>
<sequence length="43" mass="4639">MFRQVGTTTQITSGDSPKPQNAPHLEDSTVTAPDITLDSLVLR</sequence>
<name>A0A2T6KH57_9RHOB</name>
<gene>
    <name evidence="2" type="ORF">C8N45_10559</name>
</gene>
<dbReference type="AlphaFoldDB" id="A0A2T6KH57"/>
<feature type="region of interest" description="Disordered" evidence="1">
    <location>
        <begin position="1"/>
        <end position="31"/>
    </location>
</feature>
<proteinExistence type="predicted"/>
<organism evidence="2 3">
    <name type="scientific">Yoonia sediminilitoris</name>
    <dbReference type="NCBI Taxonomy" id="1286148"/>
    <lineage>
        <taxon>Bacteria</taxon>
        <taxon>Pseudomonadati</taxon>
        <taxon>Pseudomonadota</taxon>
        <taxon>Alphaproteobacteria</taxon>
        <taxon>Rhodobacterales</taxon>
        <taxon>Paracoccaceae</taxon>
        <taxon>Yoonia</taxon>
    </lineage>
</organism>
<reference evidence="2 3" key="1">
    <citation type="submission" date="2018-04" db="EMBL/GenBank/DDBJ databases">
        <title>Genomic Encyclopedia of Archaeal and Bacterial Type Strains, Phase II (KMG-II): from individual species to whole genera.</title>
        <authorList>
            <person name="Goeker M."/>
        </authorList>
    </citation>
    <scope>NUCLEOTIDE SEQUENCE [LARGE SCALE GENOMIC DNA]</scope>
    <source>
        <strain evidence="2 3">DSM 29955</strain>
    </source>
</reference>